<dbReference type="GO" id="GO:0004553">
    <property type="term" value="F:hydrolase activity, hydrolyzing O-glycosyl compounds"/>
    <property type="evidence" value="ECO:0007669"/>
    <property type="project" value="TreeGrafter"/>
</dbReference>
<dbReference type="InterPro" id="IPR012341">
    <property type="entry name" value="6hp_glycosidase-like_sf"/>
</dbReference>
<reference evidence="1" key="1">
    <citation type="journal article" date="2021" name="PeerJ">
        <title>Extensive microbial diversity within the chicken gut microbiome revealed by metagenomics and culture.</title>
        <authorList>
            <person name="Gilroy R."/>
            <person name="Ravi A."/>
            <person name="Getino M."/>
            <person name="Pursley I."/>
            <person name="Horton D.L."/>
            <person name="Alikhan N.F."/>
            <person name="Baker D."/>
            <person name="Gharbi K."/>
            <person name="Hall N."/>
            <person name="Watson M."/>
            <person name="Adriaenssens E.M."/>
            <person name="Foster-Nyarko E."/>
            <person name="Jarju S."/>
            <person name="Secka A."/>
            <person name="Antonio M."/>
            <person name="Oren A."/>
            <person name="Chaudhuri R.R."/>
            <person name="La Ragione R."/>
            <person name="Hildebrand F."/>
            <person name="Pallen M.J."/>
        </authorList>
    </citation>
    <scope>NUCLEOTIDE SEQUENCE</scope>
    <source>
        <strain evidence="1">CHK196-7946</strain>
    </source>
</reference>
<sequence>MQTGNYTGIGLIGNEDIAAIYAVNNGIVDINGTGIYHLFYKDYSHDLLQSAVTMIKAGNGIFYGNKIWHEYTHPHHIRPQRTYVEGHYRYCDEFNLEEIGLKRKDTVYAYGKNRLVFETEIENIGDEMQEISCYGYAALRNTRKIAVEELPGGGRAVHTGNVYMGMDTPVSEEVYMIEDSPTDFAYQTFLDVLEGKQDGSLRVTDCRLGYVQGGRMTVAPGEKKKMVWALVFADSAQELEQELRISAGEDKRAAADSYWDKWFREGKIPETRDEFAAQALTNLAAIKAVCVRGYIPADLTGHYFYDKMPCYYARDSIMIARAFLAAGHTRECGDILGYLTGRKRKKNGEFFQRYDGHGEPNEGANNDVFHQIDSIGYFLRMLYEYMEQTGELLADETLMSELVDVIDQAESKYGMAGPEGGVNEGVFGGAFITSSNMFIYGGIRAAGKIFLKLGNKAYEQKCKEICGRLYAGIQTTFNEKLGRYDYGYVQYHDHTVRKYDTPQYFGPLYGYPDDENMKATHRYFLKYASFFEDGIGYSEQEYHHGPWLFNTLACAEYCKRSGDMEEYRKKMSWAARHSNAYGIFPEAVDADDEEVCMINPLSWACAEFAAAYFGEGGFDSEE</sequence>
<comment type="caution">
    <text evidence="1">The sequence shown here is derived from an EMBL/GenBank/DDBJ whole genome shotgun (WGS) entry which is preliminary data.</text>
</comment>
<accession>A0A9D2TLQ9</accession>
<name>A0A9D2TLQ9_9FIRM</name>
<organism evidence="1 2">
    <name type="scientific">Candidatus Mediterraneibacter faecavium</name>
    <dbReference type="NCBI Taxonomy" id="2838668"/>
    <lineage>
        <taxon>Bacteria</taxon>
        <taxon>Bacillati</taxon>
        <taxon>Bacillota</taxon>
        <taxon>Clostridia</taxon>
        <taxon>Lachnospirales</taxon>
        <taxon>Lachnospiraceae</taxon>
        <taxon>Mediterraneibacter</taxon>
    </lineage>
</organism>
<dbReference type="PANTHER" id="PTHR31616:SF0">
    <property type="entry name" value="GLUCAN 1,4-ALPHA-GLUCOSIDASE"/>
    <property type="match status" value="1"/>
</dbReference>
<dbReference type="SUPFAM" id="SSF48208">
    <property type="entry name" value="Six-hairpin glycosidases"/>
    <property type="match status" value="1"/>
</dbReference>
<evidence type="ECO:0000313" key="2">
    <source>
        <dbReference type="Proteomes" id="UP000823902"/>
    </source>
</evidence>
<dbReference type="AlphaFoldDB" id="A0A9D2TLQ9"/>
<dbReference type="Gene3D" id="1.50.10.10">
    <property type="match status" value="1"/>
</dbReference>
<gene>
    <name evidence="1" type="ORF">H9697_00255</name>
</gene>
<dbReference type="GO" id="GO:0005975">
    <property type="term" value="P:carbohydrate metabolic process"/>
    <property type="evidence" value="ECO:0007669"/>
    <property type="project" value="InterPro"/>
</dbReference>
<dbReference type="PANTHER" id="PTHR31616">
    <property type="entry name" value="TREHALASE"/>
    <property type="match status" value="1"/>
</dbReference>
<dbReference type="EMBL" id="DWVY01000001">
    <property type="protein sequence ID" value="HJC73378.1"/>
    <property type="molecule type" value="Genomic_DNA"/>
</dbReference>
<reference evidence="1" key="2">
    <citation type="submission" date="2021-04" db="EMBL/GenBank/DDBJ databases">
        <authorList>
            <person name="Gilroy R."/>
        </authorList>
    </citation>
    <scope>NUCLEOTIDE SEQUENCE</scope>
    <source>
        <strain evidence="1">CHK196-7946</strain>
    </source>
</reference>
<evidence type="ECO:0000313" key="1">
    <source>
        <dbReference type="EMBL" id="HJC73378.1"/>
    </source>
</evidence>
<proteinExistence type="predicted"/>
<protein>
    <submittedName>
        <fullName evidence="1">Uncharacterized protein</fullName>
    </submittedName>
</protein>
<dbReference type="InterPro" id="IPR008928">
    <property type="entry name" value="6-hairpin_glycosidase_sf"/>
</dbReference>
<dbReference type="Proteomes" id="UP000823902">
    <property type="component" value="Unassembled WGS sequence"/>
</dbReference>